<dbReference type="InterPro" id="IPR003917">
    <property type="entry name" value="NADH_UbQ_OxRdtase_chain2"/>
</dbReference>
<dbReference type="Pfam" id="PF06444">
    <property type="entry name" value="NADH_dehy_S2_C"/>
    <property type="match status" value="1"/>
</dbReference>
<keyword evidence="13 17" id="KW-0830">Ubiquinone</keyword>
<dbReference type="PRINTS" id="PR01436">
    <property type="entry name" value="NADHDHGNASE2"/>
</dbReference>
<sequence>MSPYANTIMITSLIMGPLLTMSSNHWILAWMGLEMSTLAIIPLIGPATPPTSNRSCHKMFPNTSNRLNLTIILHPNYAWNHGQWNITCSPDTYASIMLTAALSIKLGIVPFHFWLPEVLQGSPMTTALILTTWQKLAPMSLMLQTFNSLNHNTLLTLGLLSIMMGGWGGLNQTQLRKTTAFSSITNLDWMALMLTTSPKLTLLMLLTYIITTSSTFLIIMMLETNNISTMMLSPTKTPILNSMIMLTLMSSAGLPPLTGFMPKWLIMKSLTENDMMPIAMLASILSLLTLFFYLRLSYYSTITLTPNLTLIHPQWRHKTKQISITSPTFTLSTMLLPITPTLLTCI</sequence>
<evidence type="ECO:0000256" key="15">
    <source>
        <dbReference type="ARBA" id="ARBA00023136"/>
    </source>
</evidence>
<comment type="similarity">
    <text evidence="2 17">Belongs to the complex I subunit 2 family.</text>
</comment>
<dbReference type="InterPro" id="IPR050175">
    <property type="entry name" value="Complex_I_Subunit_2"/>
</dbReference>
<keyword evidence="12 17" id="KW-0520">NAD</keyword>
<dbReference type="CTD" id="4536"/>
<evidence type="ECO:0000259" key="18">
    <source>
        <dbReference type="Pfam" id="PF00361"/>
    </source>
</evidence>
<dbReference type="GO" id="GO:0006120">
    <property type="term" value="P:mitochondrial electron transport, NADH to ubiquinone"/>
    <property type="evidence" value="ECO:0007669"/>
    <property type="project" value="InterPro"/>
</dbReference>
<name>D5FW23_CARIN</name>
<dbReference type="GO" id="GO:0008137">
    <property type="term" value="F:NADH dehydrogenase (ubiquinone) activity"/>
    <property type="evidence" value="ECO:0007669"/>
    <property type="project" value="UniProtKB-EC"/>
</dbReference>
<evidence type="ECO:0000256" key="7">
    <source>
        <dbReference type="ARBA" id="ARBA00022692"/>
    </source>
</evidence>
<geneLocation type="mitochondrion" evidence="20"/>
<dbReference type="GeneID" id="25099102"/>
<keyword evidence="5" id="KW-0813">Transport</keyword>
<proteinExistence type="inferred from homology"/>
<protein>
    <recommendedName>
        <fullName evidence="4 17">NADH-ubiquinone oxidoreductase chain 2</fullName>
        <ecNumber evidence="3 17">7.1.1.2</ecNumber>
    </recommendedName>
</protein>
<feature type="transmembrane region" description="Helical" evidence="17">
    <location>
        <begin position="93"/>
        <end position="115"/>
    </location>
</feature>
<evidence type="ECO:0000256" key="9">
    <source>
        <dbReference type="ARBA" id="ARBA00022967"/>
    </source>
</evidence>
<evidence type="ECO:0000256" key="5">
    <source>
        <dbReference type="ARBA" id="ARBA00022448"/>
    </source>
</evidence>
<evidence type="ECO:0000259" key="19">
    <source>
        <dbReference type="Pfam" id="PF06444"/>
    </source>
</evidence>
<evidence type="ECO:0000256" key="17">
    <source>
        <dbReference type="RuleBase" id="RU003403"/>
    </source>
</evidence>
<organism evidence="20">
    <name type="scientific">Carettochelys insculpta</name>
    <name type="common">Pitted-shelled turtle</name>
    <dbReference type="NCBI Taxonomy" id="44489"/>
    <lineage>
        <taxon>Eukaryota</taxon>
        <taxon>Metazoa</taxon>
        <taxon>Chordata</taxon>
        <taxon>Craniata</taxon>
        <taxon>Vertebrata</taxon>
        <taxon>Euteleostomi</taxon>
        <taxon>Archelosauria</taxon>
        <taxon>Testudinata</taxon>
        <taxon>Testudines</taxon>
        <taxon>Cryptodira</taxon>
        <taxon>Trionychia</taxon>
        <taxon>Carettochelyidae</taxon>
        <taxon>Carettochelys</taxon>
    </lineage>
</organism>
<keyword evidence="7 17" id="KW-0812">Transmembrane</keyword>
<keyword evidence="14 17" id="KW-0496">Mitochondrion</keyword>
<dbReference type="Pfam" id="PF00361">
    <property type="entry name" value="Proton_antipo_M"/>
    <property type="match status" value="1"/>
</dbReference>
<evidence type="ECO:0000256" key="11">
    <source>
        <dbReference type="ARBA" id="ARBA00022989"/>
    </source>
</evidence>
<keyword evidence="6 17" id="KW-0679">Respiratory chain</keyword>
<dbReference type="InterPro" id="IPR010933">
    <property type="entry name" value="NADH_DH_su2_C"/>
</dbReference>
<dbReference type="AlphaFoldDB" id="D5FW23"/>
<feature type="transmembrane region" description="Helical" evidence="17">
    <location>
        <begin position="242"/>
        <end position="266"/>
    </location>
</feature>
<comment type="catalytic activity">
    <reaction evidence="16 17">
        <text>a ubiquinone + NADH + 5 H(+)(in) = a ubiquinol + NAD(+) + 4 H(+)(out)</text>
        <dbReference type="Rhea" id="RHEA:29091"/>
        <dbReference type="Rhea" id="RHEA-COMP:9565"/>
        <dbReference type="Rhea" id="RHEA-COMP:9566"/>
        <dbReference type="ChEBI" id="CHEBI:15378"/>
        <dbReference type="ChEBI" id="CHEBI:16389"/>
        <dbReference type="ChEBI" id="CHEBI:17976"/>
        <dbReference type="ChEBI" id="CHEBI:57540"/>
        <dbReference type="ChEBI" id="CHEBI:57945"/>
        <dbReference type="EC" id="7.1.1.2"/>
    </reaction>
</comment>
<evidence type="ECO:0000256" key="14">
    <source>
        <dbReference type="ARBA" id="ARBA00023128"/>
    </source>
</evidence>
<evidence type="ECO:0000313" key="20">
    <source>
        <dbReference type="EMBL" id="ACO83360.1"/>
    </source>
</evidence>
<comment type="function">
    <text evidence="17">Core subunit of the mitochondrial membrane respiratory chain NADH dehydrogenase (Complex I) which catalyzes electron transfer from NADH through the respiratory chain, using ubiquinone as an electron acceptor. Essential for the catalytic activity and assembly of complex I.</text>
</comment>
<evidence type="ECO:0000256" key="12">
    <source>
        <dbReference type="ARBA" id="ARBA00023027"/>
    </source>
</evidence>
<dbReference type="KEGG" id="ciz:25099102"/>
<accession>D5FW23</accession>
<evidence type="ECO:0000256" key="10">
    <source>
        <dbReference type="ARBA" id="ARBA00022982"/>
    </source>
</evidence>
<dbReference type="PANTHER" id="PTHR46552">
    <property type="entry name" value="NADH-UBIQUINONE OXIDOREDUCTASE CHAIN 2"/>
    <property type="match status" value="1"/>
</dbReference>
<evidence type="ECO:0000256" key="1">
    <source>
        <dbReference type="ARBA" id="ARBA00004448"/>
    </source>
</evidence>
<dbReference type="InterPro" id="IPR001750">
    <property type="entry name" value="ND/Mrp_TM"/>
</dbReference>
<dbReference type="GO" id="GO:0005743">
    <property type="term" value="C:mitochondrial inner membrane"/>
    <property type="evidence" value="ECO:0007669"/>
    <property type="project" value="UniProtKB-SubCell"/>
</dbReference>
<evidence type="ECO:0000256" key="4">
    <source>
        <dbReference type="ARBA" id="ARBA00021008"/>
    </source>
</evidence>
<evidence type="ECO:0000256" key="3">
    <source>
        <dbReference type="ARBA" id="ARBA00012944"/>
    </source>
</evidence>
<dbReference type="RefSeq" id="YP_003587319.1">
    <property type="nucleotide sequence ID" value="NC_014048.1"/>
</dbReference>
<keyword evidence="9 17" id="KW-1278">Translocase</keyword>
<feature type="domain" description="NADH:quinone oxidoreductase/Mrp antiporter transmembrane" evidence="18">
    <location>
        <begin position="23"/>
        <end position="289"/>
    </location>
</feature>
<dbReference type="PANTHER" id="PTHR46552:SF1">
    <property type="entry name" value="NADH-UBIQUINONE OXIDOREDUCTASE CHAIN 2"/>
    <property type="match status" value="1"/>
</dbReference>
<evidence type="ECO:0000256" key="13">
    <source>
        <dbReference type="ARBA" id="ARBA00023075"/>
    </source>
</evidence>
<keyword evidence="8 17" id="KW-0999">Mitochondrion inner membrane</keyword>
<dbReference type="EMBL" id="FJ862792">
    <property type="protein sequence ID" value="ACO83360.1"/>
    <property type="molecule type" value="Genomic_DNA"/>
</dbReference>
<dbReference type="EC" id="7.1.1.2" evidence="3 17"/>
<keyword evidence="11 17" id="KW-1133">Transmembrane helix</keyword>
<feature type="transmembrane region" description="Helical" evidence="17">
    <location>
        <begin position="149"/>
        <end position="170"/>
    </location>
</feature>
<feature type="domain" description="NADH dehydrogenase subunit 2 C-terminal" evidence="19">
    <location>
        <begin position="290"/>
        <end position="342"/>
    </location>
</feature>
<feature type="transmembrane region" description="Helical" evidence="17">
    <location>
        <begin position="200"/>
        <end position="222"/>
    </location>
</feature>
<keyword evidence="15 17" id="KW-0472">Membrane</keyword>
<comment type="subcellular location">
    <subcellularLocation>
        <location evidence="1 17">Mitochondrion inner membrane</location>
        <topology evidence="1 17">Multi-pass membrane protein</topology>
    </subcellularLocation>
</comment>
<evidence type="ECO:0000256" key="16">
    <source>
        <dbReference type="ARBA" id="ARBA00049551"/>
    </source>
</evidence>
<evidence type="ECO:0000256" key="6">
    <source>
        <dbReference type="ARBA" id="ARBA00022660"/>
    </source>
</evidence>
<evidence type="ECO:0000256" key="2">
    <source>
        <dbReference type="ARBA" id="ARBA00007012"/>
    </source>
</evidence>
<keyword evidence="10 17" id="KW-0249">Electron transport</keyword>
<feature type="transmembrane region" description="Helical" evidence="17">
    <location>
        <begin position="278"/>
        <end position="296"/>
    </location>
</feature>
<reference evidence="20" key="1">
    <citation type="submission" date="2009-03" db="EMBL/GenBank/DDBJ databases">
        <title>Carettochelys inscupta mitochondrial DNA complete genome.</title>
        <authorList>
            <person name="Nie L."/>
            <person name="Li X."/>
        </authorList>
    </citation>
    <scope>NUCLEOTIDE SEQUENCE</scope>
</reference>
<evidence type="ECO:0000256" key="8">
    <source>
        <dbReference type="ARBA" id="ARBA00022792"/>
    </source>
</evidence>